<protein>
    <recommendedName>
        <fullName evidence="3">histidine kinase</fullName>
        <ecNumber evidence="3">2.7.13.3</ecNumber>
    </recommendedName>
</protein>
<dbReference type="Gene3D" id="6.10.340.10">
    <property type="match status" value="1"/>
</dbReference>
<dbReference type="OrthoDB" id="335833at2"/>
<dbReference type="STRING" id="571933.SAMN05216362_14116"/>
<evidence type="ECO:0000256" key="9">
    <source>
        <dbReference type="ARBA" id="ARBA00022777"/>
    </source>
</evidence>
<keyword evidence="7 15" id="KW-0812">Transmembrane</keyword>
<dbReference type="GO" id="GO:0005886">
    <property type="term" value="C:plasma membrane"/>
    <property type="evidence" value="ECO:0007669"/>
    <property type="project" value="UniProtKB-SubCell"/>
</dbReference>
<keyword evidence="19" id="KW-1185">Reference proteome</keyword>
<dbReference type="InterPro" id="IPR036890">
    <property type="entry name" value="HATPase_C_sf"/>
</dbReference>
<keyword evidence="13 15" id="KW-0472">Membrane</keyword>
<gene>
    <name evidence="18" type="ORF">SAMN05216362_14116</name>
</gene>
<dbReference type="SUPFAM" id="SSF47384">
    <property type="entry name" value="Homodimeric domain of signal transducing histidine kinase"/>
    <property type="match status" value="1"/>
</dbReference>
<evidence type="ECO:0000256" key="5">
    <source>
        <dbReference type="ARBA" id="ARBA00022553"/>
    </source>
</evidence>
<dbReference type="Pfam" id="PF00672">
    <property type="entry name" value="HAMP"/>
    <property type="match status" value="1"/>
</dbReference>
<dbReference type="PANTHER" id="PTHR45528:SF1">
    <property type="entry name" value="SENSOR HISTIDINE KINASE CPXA"/>
    <property type="match status" value="1"/>
</dbReference>
<evidence type="ECO:0000256" key="15">
    <source>
        <dbReference type="SAM" id="Phobius"/>
    </source>
</evidence>
<dbReference type="InterPro" id="IPR003594">
    <property type="entry name" value="HATPase_dom"/>
</dbReference>
<dbReference type="FunFam" id="3.30.565.10:FF:000006">
    <property type="entry name" value="Sensor histidine kinase WalK"/>
    <property type="match status" value="1"/>
</dbReference>
<keyword evidence="12" id="KW-0902">Two-component regulatory system</keyword>
<comment type="subcellular location">
    <subcellularLocation>
        <location evidence="2">Cell membrane</location>
        <topology evidence="2">Multi-pass membrane protein</topology>
    </subcellularLocation>
</comment>
<evidence type="ECO:0000256" key="8">
    <source>
        <dbReference type="ARBA" id="ARBA00022741"/>
    </source>
</evidence>
<evidence type="ECO:0000313" key="18">
    <source>
        <dbReference type="EMBL" id="SER03127.1"/>
    </source>
</evidence>
<feature type="domain" description="HAMP" evidence="17">
    <location>
        <begin position="69"/>
        <end position="121"/>
    </location>
</feature>
<dbReference type="Proteomes" id="UP000199427">
    <property type="component" value="Unassembled WGS sequence"/>
</dbReference>
<evidence type="ECO:0000256" key="1">
    <source>
        <dbReference type="ARBA" id="ARBA00000085"/>
    </source>
</evidence>
<proteinExistence type="predicted"/>
<comment type="catalytic activity">
    <reaction evidence="1">
        <text>ATP + protein L-histidine = ADP + protein N-phospho-L-histidine.</text>
        <dbReference type="EC" id="2.7.13.3"/>
    </reaction>
</comment>
<evidence type="ECO:0000256" key="10">
    <source>
        <dbReference type="ARBA" id="ARBA00022840"/>
    </source>
</evidence>
<evidence type="ECO:0000259" key="16">
    <source>
        <dbReference type="PROSITE" id="PS50109"/>
    </source>
</evidence>
<feature type="transmembrane region" description="Helical" evidence="15">
    <location>
        <begin position="12"/>
        <end position="37"/>
    </location>
</feature>
<evidence type="ECO:0000256" key="11">
    <source>
        <dbReference type="ARBA" id="ARBA00022989"/>
    </source>
</evidence>
<accession>A0A1H9KW79</accession>
<dbReference type="CDD" id="cd00082">
    <property type="entry name" value="HisKA"/>
    <property type="match status" value="1"/>
</dbReference>
<keyword evidence="14" id="KW-0175">Coiled coil</keyword>
<feature type="transmembrane region" description="Helical" evidence="15">
    <location>
        <begin position="49"/>
        <end position="68"/>
    </location>
</feature>
<dbReference type="Pfam" id="PF02518">
    <property type="entry name" value="HATPase_c"/>
    <property type="match status" value="1"/>
</dbReference>
<dbReference type="FunFam" id="1.10.287.130:FF:000001">
    <property type="entry name" value="Two-component sensor histidine kinase"/>
    <property type="match status" value="1"/>
</dbReference>
<dbReference type="EMBL" id="FOES01000041">
    <property type="protein sequence ID" value="SER03127.1"/>
    <property type="molecule type" value="Genomic_DNA"/>
</dbReference>
<reference evidence="18 19" key="1">
    <citation type="submission" date="2016-10" db="EMBL/GenBank/DDBJ databases">
        <authorList>
            <person name="de Groot N.N."/>
        </authorList>
    </citation>
    <scope>NUCLEOTIDE SEQUENCE [LARGE SCALE GENOMIC DNA]</scope>
    <source>
        <strain evidence="18 19">DSM 21633</strain>
    </source>
</reference>
<evidence type="ECO:0000259" key="17">
    <source>
        <dbReference type="PROSITE" id="PS50885"/>
    </source>
</evidence>
<dbReference type="PROSITE" id="PS50885">
    <property type="entry name" value="HAMP"/>
    <property type="match status" value="1"/>
</dbReference>
<dbReference type="InterPro" id="IPR005467">
    <property type="entry name" value="His_kinase_dom"/>
</dbReference>
<dbReference type="PRINTS" id="PR00344">
    <property type="entry name" value="BCTRLSENSOR"/>
</dbReference>
<dbReference type="EC" id="2.7.13.3" evidence="3"/>
<dbReference type="GO" id="GO:0000155">
    <property type="term" value="F:phosphorelay sensor kinase activity"/>
    <property type="evidence" value="ECO:0007669"/>
    <property type="project" value="InterPro"/>
</dbReference>
<dbReference type="PROSITE" id="PS50109">
    <property type="entry name" value="HIS_KIN"/>
    <property type="match status" value="1"/>
</dbReference>
<dbReference type="GO" id="GO:0005524">
    <property type="term" value="F:ATP binding"/>
    <property type="evidence" value="ECO:0007669"/>
    <property type="project" value="UniProtKB-KW"/>
</dbReference>
<keyword evidence="9 18" id="KW-0418">Kinase</keyword>
<evidence type="ECO:0000256" key="2">
    <source>
        <dbReference type="ARBA" id="ARBA00004651"/>
    </source>
</evidence>
<evidence type="ECO:0000256" key="12">
    <source>
        <dbReference type="ARBA" id="ARBA00023012"/>
    </source>
</evidence>
<evidence type="ECO:0000256" key="13">
    <source>
        <dbReference type="ARBA" id="ARBA00023136"/>
    </source>
</evidence>
<evidence type="ECO:0000256" key="6">
    <source>
        <dbReference type="ARBA" id="ARBA00022679"/>
    </source>
</evidence>
<feature type="coiled-coil region" evidence="14">
    <location>
        <begin position="99"/>
        <end position="136"/>
    </location>
</feature>
<dbReference type="InterPro" id="IPR036097">
    <property type="entry name" value="HisK_dim/P_sf"/>
</dbReference>
<evidence type="ECO:0000256" key="14">
    <source>
        <dbReference type="SAM" id="Coils"/>
    </source>
</evidence>
<dbReference type="SUPFAM" id="SSF55874">
    <property type="entry name" value="ATPase domain of HSP90 chaperone/DNA topoisomerase II/histidine kinase"/>
    <property type="match status" value="1"/>
</dbReference>
<organism evidence="18 19">
    <name type="scientific">Piscibacillus halophilus</name>
    <dbReference type="NCBI Taxonomy" id="571933"/>
    <lineage>
        <taxon>Bacteria</taxon>
        <taxon>Bacillati</taxon>
        <taxon>Bacillota</taxon>
        <taxon>Bacilli</taxon>
        <taxon>Bacillales</taxon>
        <taxon>Bacillaceae</taxon>
        <taxon>Piscibacillus</taxon>
    </lineage>
</organism>
<dbReference type="SMART" id="SM00304">
    <property type="entry name" value="HAMP"/>
    <property type="match status" value="1"/>
</dbReference>
<dbReference type="Gene3D" id="1.10.287.130">
    <property type="match status" value="1"/>
</dbReference>
<dbReference type="CDD" id="cd00075">
    <property type="entry name" value="HATPase"/>
    <property type="match status" value="1"/>
</dbReference>
<keyword evidence="5" id="KW-0597">Phosphoprotein</keyword>
<dbReference type="SUPFAM" id="SSF158472">
    <property type="entry name" value="HAMP domain-like"/>
    <property type="match status" value="1"/>
</dbReference>
<sequence>MTIKKRLLLSNIAMVVIPVIGFLMIEIMMSYLILFVFDGEISLFLSLRFISLLIVLIVTNGLLTYFVAKSIIKPIQQLSNGAQEITKGNLDFSIEVKGKDEISELAETFEKMRQQLKETEELNERYEQNRKELIASISHDLKTPITSIKGYVNGIRDGVANTPEKMNKYIETISAKSNELDHLIDELFMYSKLNLNKIPFHYEKMDLKAYLEDYVDELRFDIQERGGTVHFQIEEGTDYIVEADREKINRVMSNVIDNSLKYMDKEEPQIEVTLKSDQSQVTVEIKDNGSGISEESLKQIFDQFYRTDESRNSSTGGSGIGLAIVKQIIENHGGNVWAESKEGIGTSVYLTLPKVGEHDEENTHY</sequence>
<dbReference type="InterPro" id="IPR050398">
    <property type="entry name" value="HssS/ArlS-like"/>
</dbReference>
<evidence type="ECO:0000256" key="3">
    <source>
        <dbReference type="ARBA" id="ARBA00012438"/>
    </source>
</evidence>
<keyword evidence="4" id="KW-1003">Cell membrane</keyword>
<dbReference type="RefSeq" id="WP_091775342.1">
    <property type="nucleotide sequence ID" value="NZ_FOES01000041.1"/>
</dbReference>
<name>A0A1H9KW79_9BACI</name>
<feature type="domain" description="Histidine kinase" evidence="16">
    <location>
        <begin position="136"/>
        <end position="356"/>
    </location>
</feature>
<dbReference type="AlphaFoldDB" id="A0A1H9KW79"/>
<keyword evidence="11 15" id="KW-1133">Transmembrane helix</keyword>
<dbReference type="SMART" id="SM00388">
    <property type="entry name" value="HisKA"/>
    <property type="match status" value="1"/>
</dbReference>
<keyword evidence="8" id="KW-0547">Nucleotide-binding</keyword>
<dbReference type="Gene3D" id="3.30.565.10">
    <property type="entry name" value="Histidine kinase-like ATPase, C-terminal domain"/>
    <property type="match status" value="1"/>
</dbReference>
<dbReference type="InterPro" id="IPR004358">
    <property type="entry name" value="Sig_transdc_His_kin-like_C"/>
</dbReference>
<evidence type="ECO:0000313" key="19">
    <source>
        <dbReference type="Proteomes" id="UP000199427"/>
    </source>
</evidence>
<keyword evidence="6" id="KW-0808">Transferase</keyword>
<evidence type="ECO:0000256" key="7">
    <source>
        <dbReference type="ARBA" id="ARBA00022692"/>
    </source>
</evidence>
<dbReference type="SMART" id="SM00387">
    <property type="entry name" value="HATPase_c"/>
    <property type="match status" value="1"/>
</dbReference>
<dbReference type="InterPro" id="IPR003661">
    <property type="entry name" value="HisK_dim/P_dom"/>
</dbReference>
<evidence type="ECO:0000256" key="4">
    <source>
        <dbReference type="ARBA" id="ARBA00022475"/>
    </source>
</evidence>
<dbReference type="PANTHER" id="PTHR45528">
    <property type="entry name" value="SENSOR HISTIDINE KINASE CPXA"/>
    <property type="match status" value="1"/>
</dbReference>
<dbReference type="InterPro" id="IPR003660">
    <property type="entry name" value="HAMP_dom"/>
</dbReference>
<dbReference type="CDD" id="cd06225">
    <property type="entry name" value="HAMP"/>
    <property type="match status" value="1"/>
</dbReference>
<keyword evidence="10" id="KW-0067">ATP-binding</keyword>
<dbReference type="Pfam" id="PF00512">
    <property type="entry name" value="HisKA"/>
    <property type="match status" value="1"/>
</dbReference>